<comment type="caution">
    <text evidence="2">The sequence shown here is derived from an EMBL/GenBank/DDBJ whole genome shotgun (WGS) entry which is preliminary data.</text>
</comment>
<gene>
    <name evidence="2" type="ORF">MNOR_LOCUS26944</name>
</gene>
<evidence type="ECO:0000313" key="3">
    <source>
        <dbReference type="Proteomes" id="UP001497623"/>
    </source>
</evidence>
<feature type="compositionally biased region" description="Polar residues" evidence="1">
    <location>
        <begin position="54"/>
        <end position="72"/>
    </location>
</feature>
<name>A0AAV2RS14_MEGNR</name>
<feature type="region of interest" description="Disordered" evidence="1">
    <location>
        <begin position="52"/>
        <end position="80"/>
    </location>
</feature>
<evidence type="ECO:0000256" key="1">
    <source>
        <dbReference type="SAM" id="MobiDB-lite"/>
    </source>
</evidence>
<dbReference type="Proteomes" id="UP001497623">
    <property type="component" value="Unassembled WGS sequence"/>
</dbReference>
<dbReference type="AlphaFoldDB" id="A0AAV2RS14"/>
<dbReference type="EMBL" id="CAXKWB010027605">
    <property type="protein sequence ID" value="CAL4132010.1"/>
    <property type="molecule type" value="Genomic_DNA"/>
</dbReference>
<accession>A0AAV2RS14</accession>
<organism evidence="2 3">
    <name type="scientific">Meganyctiphanes norvegica</name>
    <name type="common">Northern krill</name>
    <name type="synonym">Thysanopoda norvegica</name>
    <dbReference type="NCBI Taxonomy" id="48144"/>
    <lineage>
        <taxon>Eukaryota</taxon>
        <taxon>Metazoa</taxon>
        <taxon>Ecdysozoa</taxon>
        <taxon>Arthropoda</taxon>
        <taxon>Crustacea</taxon>
        <taxon>Multicrustacea</taxon>
        <taxon>Malacostraca</taxon>
        <taxon>Eumalacostraca</taxon>
        <taxon>Eucarida</taxon>
        <taxon>Euphausiacea</taxon>
        <taxon>Euphausiidae</taxon>
        <taxon>Meganyctiphanes</taxon>
    </lineage>
</organism>
<reference evidence="2 3" key="1">
    <citation type="submission" date="2024-05" db="EMBL/GenBank/DDBJ databases">
        <authorList>
            <person name="Wallberg A."/>
        </authorList>
    </citation>
    <scope>NUCLEOTIDE SEQUENCE [LARGE SCALE GENOMIC DNA]</scope>
</reference>
<keyword evidence="3" id="KW-1185">Reference proteome</keyword>
<protein>
    <submittedName>
        <fullName evidence="2">Uncharacterized protein</fullName>
    </submittedName>
</protein>
<proteinExistence type="predicted"/>
<sequence length="179" mass="18949">MRSTAKTPFAACAIRDPKGWLCSVTSAPHRIMKCLLVLVVVAVVAAAVAEPQTRGRTSSGNRPSSSAVSPTPSKLRKRDGWGDWSGENFWPMMYWGNNRRNFGGSGYGNSGFGNSGFGNAGGFGGRFGSRSYSGSWGGNWPMFGGWSGEFFDRSGVAAPASAHRRSASSTIPSGRRTQG</sequence>
<evidence type="ECO:0000313" key="2">
    <source>
        <dbReference type="EMBL" id="CAL4132010.1"/>
    </source>
</evidence>